<comment type="caution">
    <text evidence="1">The sequence shown here is derived from an EMBL/GenBank/DDBJ whole genome shotgun (WGS) entry which is preliminary data.</text>
</comment>
<dbReference type="Proteomes" id="UP001597546">
    <property type="component" value="Unassembled WGS sequence"/>
</dbReference>
<name>A0ABW5TUU8_9SPHI</name>
<dbReference type="EMBL" id="JBHULV010000048">
    <property type="protein sequence ID" value="MFD2732886.1"/>
    <property type="molecule type" value="Genomic_DNA"/>
</dbReference>
<evidence type="ECO:0000313" key="1">
    <source>
        <dbReference type="EMBL" id="MFD2732886.1"/>
    </source>
</evidence>
<evidence type="ECO:0000313" key="2">
    <source>
        <dbReference type="Proteomes" id="UP001597546"/>
    </source>
</evidence>
<keyword evidence="2" id="KW-1185">Reference proteome</keyword>
<proteinExistence type="predicted"/>
<accession>A0ABW5TUU8</accession>
<protein>
    <submittedName>
        <fullName evidence="1">Uncharacterized protein</fullName>
    </submittedName>
</protein>
<dbReference type="RefSeq" id="WP_379100995.1">
    <property type="nucleotide sequence ID" value="NZ_JBHULV010000048.1"/>
</dbReference>
<reference evidence="2" key="1">
    <citation type="journal article" date="2019" name="Int. J. Syst. Evol. Microbiol.">
        <title>The Global Catalogue of Microorganisms (GCM) 10K type strain sequencing project: providing services to taxonomists for standard genome sequencing and annotation.</title>
        <authorList>
            <consortium name="The Broad Institute Genomics Platform"/>
            <consortium name="The Broad Institute Genome Sequencing Center for Infectious Disease"/>
            <person name="Wu L."/>
            <person name="Ma J."/>
        </authorList>
    </citation>
    <scope>NUCLEOTIDE SEQUENCE [LARGE SCALE GENOMIC DNA]</scope>
    <source>
        <strain evidence="2">KCTC 42456</strain>
    </source>
</reference>
<sequence length="81" mass="8761">MQKLVASASIDENNVSYKYVDGKLVEEIFNVITAQSKALLFNVVVETIEKMLGEGVAINSTPIVGTSIIFNDSVTTKTIPI</sequence>
<gene>
    <name evidence="1" type="ORF">ACFSSE_14340</name>
</gene>
<organism evidence="1 2">
    <name type="scientific">Pedobacter alpinus</name>
    <dbReference type="NCBI Taxonomy" id="1590643"/>
    <lineage>
        <taxon>Bacteria</taxon>
        <taxon>Pseudomonadati</taxon>
        <taxon>Bacteroidota</taxon>
        <taxon>Sphingobacteriia</taxon>
        <taxon>Sphingobacteriales</taxon>
        <taxon>Sphingobacteriaceae</taxon>
        <taxon>Pedobacter</taxon>
    </lineage>
</organism>